<keyword evidence="10" id="KW-0472">Membrane</keyword>
<evidence type="ECO:0000256" key="4">
    <source>
        <dbReference type="ARBA" id="ARBA00006389"/>
    </source>
</evidence>
<dbReference type="InterPro" id="IPR036188">
    <property type="entry name" value="FAD/NAD-bd_sf"/>
</dbReference>
<dbReference type="PANTHER" id="PTHR43104">
    <property type="entry name" value="L-2-HYDROXYGLUTARATE DEHYDROGENASE, MITOCHONDRIAL"/>
    <property type="match status" value="1"/>
</dbReference>
<feature type="transmembrane region" description="Helical" evidence="10">
    <location>
        <begin position="12"/>
        <end position="31"/>
    </location>
</feature>
<dbReference type="NCBIfam" id="NF003606">
    <property type="entry name" value="PRK05257.2-1"/>
    <property type="match status" value="1"/>
</dbReference>
<keyword evidence="7 9" id="KW-0274">FAD</keyword>
<evidence type="ECO:0000313" key="12">
    <source>
        <dbReference type="Proteomes" id="UP000310477"/>
    </source>
</evidence>
<dbReference type="SUPFAM" id="SSF51905">
    <property type="entry name" value="FAD/NAD(P)-binding domain"/>
    <property type="match status" value="1"/>
</dbReference>
<evidence type="ECO:0000256" key="9">
    <source>
        <dbReference type="HAMAP-Rule" id="MF_00212"/>
    </source>
</evidence>
<evidence type="ECO:0000256" key="8">
    <source>
        <dbReference type="ARBA" id="ARBA00023002"/>
    </source>
</evidence>
<keyword evidence="5 9" id="KW-0816">Tricarboxylic acid cycle</keyword>
<evidence type="ECO:0000256" key="1">
    <source>
        <dbReference type="ARBA" id="ARBA00001139"/>
    </source>
</evidence>
<keyword evidence="6 9" id="KW-0285">Flavoprotein</keyword>
<evidence type="ECO:0000256" key="6">
    <source>
        <dbReference type="ARBA" id="ARBA00022630"/>
    </source>
</evidence>
<dbReference type="InterPro" id="IPR006231">
    <property type="entry name" value="MQO"/>
</dbReference>
<evidence type="ECO:0000256" key="10">
    <source>
        <dbReference type="SAM" id="Phobius"/>
    </source>
</evidence>
<dbReference type="NCBIfam" id="NF003608">
    <property type="entry name" value="PRK05257.2-4"/>
    <property type="match status" value="1"/>
</dbReference>
<name>A0A4V5NX67_9SPHI</name>
<dbReference type="Pfam" id="PF06039">
    <property type="entry name" value="Mqo"/>
    <property type="match status" value="1"/>
</dbReference>
<dbReference type="HAMAP" id="MF_00212">
    <property type="entry name" value="MQO"/>
    <property type="match status" value="1"/>
</dbReference>
<comment type="catalytic activity">
    <reaction evidence="1 9">
        <text>(S)-malate + a quinone = a quinol + oxaloacetate</text>
        <dbReference type="Rhea" id="RHEA:46012"/>
        <dbReference type="ChEBI" id="CHEBI:15589"/>
        <dbReference type="ChEBI" id="CHEBI:16452"/>
        <dbReference type="ChEBI" id="CHEBI:24646"/>
        <dbReference type="ChEBI" id="CHEBI:132124"/>
        <dbReference type="EC" id="1.1.5.4"/>
    </reaction>
</comment>
<dbReference type="GO" id="GO:0008924">
    <property type="term" value="F:L-malate dehydrogenase (quinone) activity"/>
    <property type="evidence" value="ECO:0007669"/>
    <property type="project" value="UniProtKB-UniRule"/>
</dbReference>
<dbReference type="NCBIfam" id="NF003614">
    <property type="entry name" value="PRK05257.3-5"/>
    <property type="match status" value="1"/>
</dbReference>
<dbReference type="NCBIfam" id="NF003611">
    <property type="entry name" value="PRK05257.3-2"/>
    <property type="match status" value="1"/>
</dbReference>
<dbReference type="Proteomes" id="UP000310477">
    <property type="component" value="Unassembled WGS sequence"/>
</dbReference>
<keyword evidence="8 9" id="KW-0560">Oxidoreductase</keyword>
<dbReference type="NCBIfam" id="NF003613">
    <property type="entry name" value="PRK05257.3-4"/>
    <property type="match status" value="1"/>
</dbReference>
<comment type="pathway">
    <text evidence="3 9">Carbohydrate metabolism; tricarboxylic acid cycle; oxaloacetate from (S)-malate (quinone route): step 1/1.</text>
</comment>
<reference evidence="11 12" key="1">
    <citation type="submission" date="2019-04" db="EMBL/GenBank/DDBJ databases">
        <title>Pedobacter sp. AR-2-6 sp. nov., isolated from Arctic soil.</title>
        <authorList>
            <person name="Dahal R.H."/>
            <person name="Kim D.-U."/>
        </authorList>
    </citation>
    <scope>NUCLEOTIDE SEQUENCE [LARGE SCALE GENOMIC DNA]</scope>
    <source>
        <strain evidence="11 12">AR-2-6</strain>
    </source>
</reference>
<keyword evidence="12" id="KW-1185">Reference proteome</keyword>
<keyword evidence="10" id="KW-0812">Transmembrane</keyword>
<dbReference type="AlphaFoldDB" id="A0A4V5NX67"/>
<dbReference type="NCBIfam" id="NF003610">
    <property type="entry name" value="PRK05257.3-1"/>
    <property type="match status" value="1"/>
</dbReference>
<dbReference type="UniPathway" id="UPA00223">
    <property type="reaction ID" value="UER01008"/>
</dbReference>
<evidence type="ECO:0000313" key="11">
    <source>
        <dbReference type="EMBL" id="TKB97992.1"/>
    </source>
</evidence>
<evidence type="ECO:0000256" key="3">
    <source>
        <dbReference type="ARBA" id="ARBA00005012"/>
    </source>
</evidence>
<gene>
    <name evidence="9" type="primary">mqo</name>
    <name evidence="11" type="ORF">FA045_15110</name>
</gene>
<evidence type="ECO:0000256" key="7">
    <source>
        <dbReference type="ARBA" id="ARBA00022827"/>
    </source>
</evidence>
<dbReference type="OrthoDB" id="9763983at2"/>
<dbReference type="NCBIfam" id="TIGR01320">
    <property type="entry name" value="mal_quin_oxido"/>
    <property type="match status" value="1"/>
</dbReference>
<accession>A0A4V5NX67</accession>
<proteinExistence type="inferred from homology"/>
<dbReference type="NCBIfam" id="NF003603">
    <property type="entry name" value="PRK05257.1-1"/>
    <property type="match status" value="1"/>
</dbReference>
<comment type="similarity">
    <text evidence="4 9">Belongs to the MQO family.</text>
</comment>
<dbReference type="RefSeq" id="WP_136877916.1">
    <property type="nucleotide sequence ID" value="NZ_SWBO01000010.1"/>
</dbReference>
<evidence type="ECO:0000256" key="5">
    <source>
        <dbReference type="ARBA" id="ARBA00022532"/>
    </source>
</evidence>
<dbReference type="NCBIfam" id="NF009875">
    <property type="entry name" value="PRK13339.1"/>
    <property type="match status" value="1"/>
</dbReference>
<sequence length="505" mass="55669">MSKNKKTVVETDADVILIGAGIMSATLGLILKELEPNLSIEIYERLDIAAAESSDAWNNAGTGHSAFCELNYTPQKKDGSVDINKAVQIAEAFEVSKQFWAYMVQKQMVSDPNLFIKNIPHLSFVWGKKNVEFLKTRYNSLTTCNLFADMEYTEDPGVINQWAPLVMDGRSKKEKVAATKMEIGTDVNFGSLTREMFSYLSKQDNVSLNFHHEIRELDKLPSGNWSIKVKNLETGKKTKRSAKFVFIGAGGGSLPLLEKSDIPEGKGFGGFPVSGQWLKCTNEEVIAKHHSKVYGKAAVGAPPMSVPHLDTRIINGKQALLFGPYAGFSTKFLKNGSFLDLPLSIKFNNIRPMISAGLKNIDLTKYLIEQVRQSPEDRFKALKEYLPDAKFEDWELEYAGQRVQVIKKKASGGGILEFGTEVVSAADGSIAALLGASPGASTAVSIMLDLLDRCFKTKLQTAEWQTKIRTMIPTYGENLADNDVLCKETRAKTSAVLKLNSVVEG</sequence>
<dbReference type="PANTHER" id="PTHR43104:SF2">
    <property type="entry name" value="L-2-HYDROXYGLUTARATE DEHYDROGENASE, MITOCHONDRIAL"/>
    <property type="match status" value="1"/>
</dbReference>
<organism evidence="11 12">
    <name type="scientific">Pedobacter cryotolerans</name>
    <dbReference type="NCBI Taxonomy" id="2571270"/>
    <lineage>
        <taxon>Bacteria</taxon>
        <taxon>Pseudomonadati</taxon>
        <taxon>Bacteroidota</taxon>
        <taxon>Sphingobacteriia</taxon>
        <taxon>Sphingobacteriales</taxon>
        <taxon>Sphingobacteriaceae</taxon>
        <taxon>Pedobacter</taxon>
    </lineage>
</organism>
<protein>
    <recommendedName>
        <fullName evidence="9">Probable malate:quinone oxidoreductase</fullName>
        <ecNumber evidence="9">1.1.5.4</ecNumber>
    </recommendedName>
    <alternativeName>
        <fullName evidence="9">MQO</fullName>
    </alternativeName>
    <alternativeName>
        <fullName evidence="9">Malate dehydrogenase [quinone]</fullName>
    </alternativeName>
</protein>
<dbReference type="NCBIfam" id="NF003605">
    <property type="entry name" value="PRK05257.1-4"/>
    <property type="match status" value="1"/>
</dbReference>
<keyword evidence="10" id="KW-1133">Transmembrane helix</keyword>
<comment type="cofactor">
    <cofactor evidence="2 9">
        <name>FAD</name>
        <dbReference type="ChEBI" id="CHEBI:57692"/>
    </cofactor>
</comment>
<comment type="caution">
    <text evidence="11">The sequence shown here is derived from an EMBL/GenBank/DDBJ whole genome shotgun (WGS) entry which is preliminary data.</text>
</comment>
<dbReference type="GO" id="GO:0047545">
    <property type="term" value="F:(S)-2-hydroxyglutarate dehydrogenase activity"/>
    <property type="evidence" value="ECO:0007669"/>
    <property type="project" value="TreeGrafter"/>
</dbReference>
<evidence type="ECO:0000256" key="2">
    <source>
        <dbReference type="ARBA" id="ARBA00001974"/>
    </source>
</evidence>
<dbReference type="EC" id="1.1.5.4" evidence="9"/>
<dbReference type="EMBL" id="SWBO01000010">
    <property type="protein sequence ID" value="TKB97992.1"/>
    <property type="molecule type" value="Genomic_DNA"/>
</dbReference>
<dbReference type="GO" id="GO:0006099">
    <property type="term" value="P:tricarboxylic acid cycle"/>
    <property type="evidence" value="ECO:0007669"/>
    <property type="project" value="UniProtKB-UniRule"/>
</dbReference>